<protein>
    <recommendedName>
        <fullName evidence="5">Lipoprotein</fullName>
    </recommendedName>
</protein>
<dbReference type="OrthoDB" id="5497387at2"/>
<dbReference type="PROSITE" id="PS51257">
    <property type="entry name" value="PROKAR_LIPOPROTEIN"/>
    <property type="match status" value="1"/>
</dbReference>
<accession>A0A4Y6Q2K0</accession>
<evidence type="ECO:0000256" key="2">
    <source>
        <dbReference type="SAM" id="SignalP"/>
    </source>
</evidence>
<evidence type="ECO:0000313" key="4">
    <source>
        <dbReference type="Proteomes" id="UP000315995"/>
    </source>
</evidence>
<dbReference type="AlphaFoldDB" id="A0A4Y6Q2K0"/>
<dbReference type="EMBL" id="CP041186">
    <property type="protein sequence ID" value="QDG54699.1"/>
    <property type="molecule type" value="Genomic_DNA"/>
</dbReference>
<dbReference type="Proteomes" id="UP000315995">
    <property type="component" value="Chromosome"/>
</dbReference>
<proteinExistence type="predicted"/>
<keyword evidence="2" id="KW-0732">Signal</keyword>
<accession>A0A5B8YDK0</accession>
<organism evidence="3 4">
    <name type="scientific">Persicimonas caeni</name>
    <dbReference type="NCBI Taxonomy" id="2292766"/>
    <lineage>
        <taxon>Bacteria</taxon>
        <taxon>Deltaproteobacteria</taxon>
        <taxon>Bradymonadales</taxon>
        <taxon>Bradymonadaceae</taxon>
        <taxon>Persicimonas</taxon>
    </lineage>
</organism>
<keyword evidence="4" id="KW-1185">Reference proteome</keyword>
<evidence type="ECO:0000313" key="3">
    <source>
        <dbReference type="EMBL" id="QDG54699.1"/>
    </source>
</evidence>
<evidence type="ECO:0000256" key="1">
    <source>
        <dbReference type="SAM" id="MobiDB-lite"/>
    </source>
</evidence>
<name>A0A4Y6Q2K0_PERCE</name>
<sequence length="289" mass="31210">MKVRSVALAGVLAATAAAGCGDVDFGTPQPTEAVQREQSVTVVPEFSVSGTSNLPGNLYLSELGLAISEIRLEPLSSDLGSIAYSTRNPTRLHFDVANGETVKLGEPVDLPRAGRYLVSVRLEPIAEVQHSDEGAAETISPSFSVAGFVAGEGVVRVDPRYDEKRSDGSPVPMPFDEDEGDEDEMQDMPALPTEWTPFHYDSRRSVFFTLNEVEFEAGKQYLSFNFDVHDWALDLVDPLLSAVKHTSDIGGEKERGIDVTSPLESTGHGAEALFENAEVRAIAEGRRGL</sequence>
<feature type="compositionally biased region" description="Acidic residues" evidence="1">
    <location>
        <begin position="175"/>
        <end position="185"/>
    </location>
</feature>
<reference evidence="3 4" key="1">
    <citation type="submission" date="2019-06" db="EMBL/GenBank/DDBJ databases">
        <title>Persicimonas caeni gen. nov., sp. nov., a predatory bacterium isolated from solar saltern.</title>
        <authorList>
            <person name="Wang S."/>
        </authorList>
    </citation>
    <scope>NUCLEOTIDE SEQUENCE [LARGE SCALE GENOMIC DNA]</scope>
    <source>
        <strain evidence="3 4">YN101</strain>
    </source>
</reference>
<feature type="chain" id="PRO_5030106907" description="Lipoprotein" evidence="2">
    <location>
        <begin position="19"/>
        <end position="289"/>
    </location>
</feature>
<evidence type="ECO:0008006" key="5">
    <source>
        <dbReference type="Google" id="ProtNLM"/>
    </source>
</evidence>
<feature type="signal peptide" evidence="2">
    <location>
        <begin position="1"/>
        <end position="18"/>
    </location>
</feature>
<dbReference type="RefSeq" id="WP_141201143.1">
    <property type="nucleotide sequence ID" value="NZ_CP041186.1"/>
</dbReference>
<gene>
    <name evidence="3" type="ORF">FIV42_29330</name>
</gene>
<feature type="region of interest" description="Disordered" evidence="1">
    <location>
        <begin position="161"/>
        <end position="185"/>
    </location>
</feature>